<comment type="caution">
    <text evidence="6">The sequence shown here is derived from an EMBL/GenBank/DDBJ whole genome shotgun (WGS) entry which is preliminary data.</text>
</comment>
<dbReference type="GO" id="GO:0046872">
    <property type="term" value="F:metal ion binding"/>
    <property type="evidence" value="ECO:0007669"/>
    <property type="project" value="UniProtKB-KW"/>
</dbReference>
<dbReference type="AlphaFoldDB" id="A0A4R4K1P6"/>
<accession>A0A4R4K1P6</accession>
<gene>
    <name evidence="6" type="ORF">EZE20_20165</name>
</gene>
<dbReference type="CDD" id="cd06262">
    <property type="entry name" value="metallo-hydrolase-like_MBL-fold"/>
    <property type="match status" value="1"/>
</dbReference>
<evidence type="ECO:0000256" key="3">
    <source>
        <dbReference type="ARBA" id="ARBA00022801"/>
    </source>
</evidence>
<organism evidence="6 7">
    <name type="scientific">Arundinibacter roseus</name>
    <dbReference type="NCBI Taxonomy" id="2070510"/>
    <lineage>
        <taxon>Bacteria</taxon>
        <taxon>Pseudomonadati</taxon>
        <taxon>Bacteroidota</taxon>
        <taxon>Cytophagia</taxon>
        <taxon>Cytophagales</taxon>
        <taxon>Spirosomataceae</taxon>
        <taxon>Arundinibacter</taxon>
    </lineage>
</organism>
<evidence type="ECO:0000259" key="5">
    <source>
        <dbReference type="SMART" id="SM00849"/>
    </source>
</evidence>
<dbReference type="EMBL" id="SMJU01000015">
    <property type="protein sequence ID" value="TDB61180.1"/>
    <property type="molecule type" value="Genomic_DNA"/>
</dbReference>
<dbReference type="OrthoDB" id="9802248at2"/>
<evidence type="ECO:0000256" key="2">
    <source>
        <dbReference type="ARBA" id="ARBA00022723"/>
    </source>
</evidence>
<dbReference type="Pfam" id="PF00753">
    <property type="entry name" value="Lactamase_B"/>
    <property type="match status" value="1"/>
</dbReference>
<feature type="domain" description="Metallo-beta-lactamase" evidence="5">
    <location>
        <begin position="13"/>
        <end position="195"/>
    </location>
</feature>
<evidence type="ECO:0000313" key="7">
    <source>
        <dbReference type="Proteomes" id="UP000295706"/>
    </source>
</evidence>
<dbReference type="Gene3D" id="3.60.15.10">
    <property type="entry name" value="Ribonuclease Z/Hydroxyacylglutathione hydrolase-like"/>
    <property type="match status" value="1"/>
</dbReference>
<dbReference type="InterPro" id="IPR036866">
    <property type="entry name" value="RibonucZ/Hydroxyglut_hydro"/>
</dbReference>
<reference evidence="6 7" key="1">
    <citation type="submission" date="2019-02" db="EMBL/GenBank/DDBJ databases">
        <title>Arundinibacter roseus gen. nov., sp. nov., a new member of the family Cytophagaceae.</title>
        <authorList>
            <person name="Szuroczki S."/>
            <person name="Khayer B."/>
            <person name="Sproer C."/>
            <person name="Toumi M."/>
            <person name="Szabo A."/>
            <person name="Felfoldi T."/>
            <person name="Schumann P."/>
            <person name="Toth E."/>
        </authorList>
    </citation>
    <scope>NUCLEOTIDE SEQUENCE [LARGE SCALE GENOMIC DNA]</scope>
    <source>
        <strain evidence="6 7">DMA-k-7a</strain>
    </source>
</reference>
<dbReference type="PANTHER" id="PTHR46233">
    <property type="entry name" value="HYDROXYACYLGLUTATHIONE HYDROLASE GLOC"/>
    <property type="match status" value="1"/>
</dbReference>
<sequence>MITIHSFVFSPFAENTYLLSDPTGACLIIDPGCYEPEEFQELTDFVTKHNLKPVGIVNTHAHVDHVLGVAQLKRIYGIPFALHPSDEPLLRAVKTYAPNYGFVRFEEPEVERWLDVKETITFGESSLRMLFVPGHAPGHVAFVNDDQKFVIGGDTLFRQSIGRTDLPGGNHQTLLQSIRSQLFTLPDDYTVYAGHMQPTTIGFEKKHNPFLKS</sequence>
<dbReference type="GO" id="GO:0016787">
    <property type="term" value="F:hydrolase activity"/>
    <property type="evidence" value="ECO:0007669"/>
    <property type="project" value="UniProtKB-KW"/>
</dbReference>
<keyword evidence="3 6" id="KW-0378">Hydrolase</keyword>
<evidence type="ECO:0000256" key="4">
    <source>
        <dbReference type="ARBA" id="ARBA00022833"/>
    </source>
</evidence>
<proteinExistence type="predicted"/>
<keyword evidence="7" id="KW-1185">Reference proteome</keyword>
<evidence type="ECO:0000313" key="6">
    <source>
        <dbReference type="EMBL" id="TDB61180.1"/>
    </source>
</evidence>
<comment type="cofactor">
    <cofactor evidence="1">
        <name>Zn(2+)</name>
        <dbReference type="ChEBI" id="CHEBI:29105"/>
    </cofactor>
</comment>
<dbReference type="PANTHER" id="PTHR46233:SF3">
    <property type="entry name" value="HYDROXYACYLGLUTATHIONE HYDROLASE GLOC"/>
    <property type="match status" value="1"/>
</dbReference>
<protein>
    <submittedName>
        <fullName evidence="6">MBL fold metallo-hydrolase</fullName>
    </submittedName>
</protein>
<dbReference type="RefSeq" id="WP_132121099.1">
    <property type="nucleotide sequence ID" value="NZ_SMJU01000015.1"/>
</dbReference>
<dbReference type="SUPFAM" id="SSF56281">
    <property type="entry name" value="Metallo-hydrolase/oxidoreductase"/>
    <property type="match status" value="1"/>
</dbReference>
<keyword evidence="2" id="KW-0479">Metal-binding</keyword>
<keyword evidence="4" id="KW-0862">Zinc</keyword>
<dbReference type="Proteomes" id="UP000295706">
    <property type="component" value="Unassembled WGS sequence"/>
</dbReference>
<dbReference type="SMART" id="SM00849">
    <property type="entry name" value="Lactamase_B"/>
    <property type="match status" value="1"/>
</dbReference>
<name>A0A4R4K1P6_9BACT</name>
<dbReference type="InterPro" id="IPR051453">
    <property type="entry name" value="MBL_Glyoxalase_II"/>
</dbReference>
<dbReference type="InterPro" id="IPR001279">
    <property type="entry name" value="Metallo-B-lactamas"/>
</dbReference>
<evidence type="ECO:0000256" key="1">
    <source>
        <dbReference type="ARBA" id="ARBA00001947"/>
    </source>
</evidence>